<feature type="transmembrane region" description="Helical" evidence="9">
    <location>
        <begin position="398"/>
        <end position="420"/>
    </location>
</feature>
<keyword evidence="4 9" id="KW-0812">Transmembrane</keyword>
<dbReference type="Pfam" id="PF01769">
    <property type="entry name" value="MgtE"/>
    <property type="match status" value="1"/>
</dbReference>
<dbReference type="Pfam" id="PF00571">
    <property type="entry name" value="CBS"/>
    <property type="match status" value="2"/>
</dbReference>
<gene>
    <name evidence="11" type="primary">mgtE</name>
    <name evidence="11" type="ORF">HB844_12985</name>
</gene>
<feature type="transmembrane region" description="Helical" evidence="9">
    <location>
        <begin position="364"/>
        <end position="386"/>
    </location>
</feature>
<comment type="caution">
    <text evidence="11">The sequence shown here is derived from an EMBL/GenBank/DDBJ whole genome shotgun (WGS) entry which is preliminary data.</text>
</comment>
<dbReference type="CDD" id="cd04606">
    <property type="entry name" value="CBS_pair_Mg_transporter"/>
    <property type="match status" value="1"/>
</dbReference>
<keyword evidence="5 9" id="KW-0460">Magnesium</keyword>
<evidence type="ECO:0000256" key="6">
    <source>
        <dbReference type="ARBA" id="ARBA00022989"/>
    </source>
</evidence>
<dbReference type="GO" id="GO:0005886">
    <property type="term" value="C:plasma membrane"/>
    <property type="evidence" value="ECO:0007669"/>
    <property type="project" value="UniProtKB-SubCell"/>
</dbReference>
<dbReference type="GO" id="GO:0015095">
    <property type="term" value="F:magnesium ion transmembrane transporter activity"/>
    <property type="evidence" value="ECO:0007669"/>
    <property type="project" value="UniProtKB-UniRule"/>
</dbReference>
<keyword evidence="3 9" id="KW-0813">Transport</keyword>
<feature type="domain" description="CBS" evidence="10">
    <location>
        <begin position="116"/>
        <end position="178"/>
    </location>
</feature>
<dbReference type="SMART" id="SM00924">
    <property type="entry name" value="MgtE_N"/>
    <property type="match status" value="1"/>
</dbReference>
<evidence type="ECO:0000256" key="3">
    <source>
        <dbReference type="ARBA" id="ARBA00022448"/>
    </source>
</evidence>
<proteinExistence type="inferred from homology"/>
<feature type="domain" description="CBS" evidence="10">
    <location>
        <begin position="180"/>
        <end position="235"/>
    </location>
</feature>
<comment type="subunit">
    <text evidence="9">Homodimer.</text>
</comment>
<dbReference type="SUPFAM" id="SSF54631">
    <property type="entry name" value="CBS-domain pair"/>
    <property type="match status" value="1"/>
</dbReference>
<dbReference type="Pfam" id="PF03448">
    <property type="entry name" value="MgtE_N"/>
    <property type="match status" value="1"/>
</dbReference>
<dbReference type="PROSITE" id="PS51371">
    <property type="entry name" value="CBS"/>
    <property type="match status" value="2"/>
</dbReference>
<name>A0A841YHT9_9LIST</name>
<evidence type="ECO:0000313" key="11">
    <source>
        <dbReference type="EMBL" id="MBC1399773.1"/>
    </source>
</evidence>
<dbReference type="SMART" id="SM00116">
    <property type="entry name" value="CBS"/>
    <property type="match status" value="2"/>
</dbReference>
<dbReference type="NCBIfam" id="TIGR00400">
    <property type="entry name" value="mgtE"/>
    <property type="match status" value="1"/>
</dbReference>
<dbReference type="EMBL" id="JAARPY010000017">
    <property type="protein sequence ID" value="MBC1399773.1"/>
    <property type="molecule type" value="Genomic_DNA"/>
</dbReference>
<evidence type="ECO:0000256" key="2">
    <source>
        <dbReference type="ARBA" id="ARBA00009749"/>
    </source>
</evidence>
<protein>
    <recommendedName>
        <fullName evidence="9">Magnesium transporter MgtE</fullName>
    </recommendedName>
</protein>
<dbReference type="InterPro" id="IPR006667">
    <property type="entry name" value="SLC41_membr_dom"/>
</dbReference>
<evidence type="ECO:0000256" key="5">
    <source>
        <dbReference type="ARBA" id="ARBA00022842"/>
    </source>
</evidence>
<dbReference type="InterPro" id="IPR000644">
    <property type="entry name" value="CBS_dom"/>
</dbReference>
<evidence type="ECO:0000256" key="1">
    <source>
        <dbReference type="ARBA" id="ARBA00004141"/>
    </source>
</evidence>
<dbReference type="InterPro" id="IPR006668">
    <property type="entry name" value="Mg_transptr_MgtE_intracell_dom"/>
</dbReference>
<dbReference type="SUPFAM" id="SSF161093">
    <property type="entry name" value="MgtE membrane domain-like"/>
    <property type="match status" value="1"/>
</dbReference>
<dbReference type="SUPFAM" id="SSF158791">
    <property type="entry name" value="MgtE N-terminal domain-like"/>
    <property type="match status" value="1"/>
</dbReference>
<reference evidence="11 12" key="1">
    <citation type="submission" date="2020-03" db="EMBL/GenBank/DDBJ databases">
        <title>Soil Listeria distribution.</title>
        <authorList>
            <person name="Liao J."/>
            <person name="Wiedmann M."/>
        </authorList>
    </citation>
    <scope>NUCLEOTIDE SEQUENCE [LARGE SCALE GENOMIC DNA]</scope>
    <source>
        <strain evidence="11 12">FSL L7-1645</strain>
    </source>
</reference>
<keyword evidence="7 9" id="KW-0472">Membrane</keyword>
<feature type="transmembrane region" description="Helical" evidence="9">
    <location>
        <begin position="295"/>
        <end position="316"/>
    </location>
</feature>
<evidence type="ECO:0000313" key="12">
    <source>
        <dbReference type="Proteomes" id="UP000571128"/>
    </source>
</evidence>
<feature type="transmembrane region" description="Helical" evidence="9">
    <location>
        <begin position="263"/>
        <end position="283"/>
    </location>
</feature>
<evidence type="ECO:0000259" key="10">
    <source>
        <dbReference type="PROSITE" id="PS51371"/>
    </source>
</evidence>
<comment type="function">
    <text evidence="9">Acts as a magnesium transporter.</text>
</comment>
<dbReference type="GO" id="GO:0046872">
    <property type="term" value="F:metal ion binding"/>
    <property type="evidence" value="ECO:0007669"/>
    <property type="project" value="UniProtKB-KW"/>
</dbReference>
<comment type="similarity">
    <text evidence="2 9">Belongs to the SLC41A transporter family.</text>
</comment>
<dbReference type="Gene3D" id="3.10.580.10">
    <property type="entry name" value="CBS-domain"/>
    <property type="match status" value="1"/>
</dbReference>
<dbReference type="InterPro" id="IPR036739">
    <property type="entry name" value="SLC41_membr_dom_sf"/>
</dbReference>
<accession>A0A841YHT9</accession>
<feature type="transmembrane region" description="Helical" evidence="9">
    <location>
        <begin position="337"/>
        <end position="358"/>
    </location>
</feature>
<dbReference type="Gene3D" id="1.25.60.10">
    <property type="entry name" value="MgtE N-terminal domain-like"/>
    <property type="match status" value="1"/>
</dbReference>
<dbReference type="InterPro" id="IPR038076">
    <property type="entry name" value="MgtE_N_sf"/>
</dbReference>
<keyword evidence="9" id="KW-0479">Metal-binding</keyword>
<comment type="subcellular location">
    <subcellularLocation>
        <location evidence="9">Cell membrane</location>
        <topology evidence="9">Multi-pass membrane protein</topology>
    </subcellularLocation>
    <subcellularLocation>
        <location evidence="1">Membrane</location>
        <topology evidence="1">Multi-pass membrane protein</topology>
    </subcellularLocation>
</comment>
<organism evidence="11 12">
    <name type="scientific">Listeria fleischmannii</name>
    <dbReference type="NCBI Taxonomy" id="1069827"/>
    <lineage>
        <taxon>Bacteria</taxon>
        <taxon>Bacillati</taxon>
        <taxon>Bacillota</taxon>
        <taxon>Bacilli</taxon>
        <taxon>Bacillales</taxon>
        <taxon>Listeriaceae</taxon>
        <taxon>Listeria</taxon>
    </lineage>
</organism>
<dbReference type="Gene3D" id="1.10.357.20">
    <property type="entry name" value="SLC41 divalent cation transporters, integral membrane domain"/>
    <property type="match status" value="1"/>
</dbReference>
<evidence type="ECO:0000256" key="4">
    <source>
        <dbReference type="ARBA" id="ARBA00022692"/>
    </source>
</evidence>
<evidence type="ECO:0000256" key="9">
    <source>
        <dbReference type="RuleBase" id="RU362011"/>
    </source>
</evidence>
<evidence type="ECO:0000256" key="7">
    <source>
        <dbReference type="ARBA" id="ARBA00023136"/>
    </source>
</evidence>
<dbReference type="AlphaFoldDB" id="A0A841YHT9"/>
<sequence length="428" mass="47455">MINQNKVKLPLFDTAKKLEQSARKEQLAFIKTLTASEAAEILTYLENETQFEVLMALDLFFAKQILAHYALDDSLDLLTHLSPTKEEKLFTRIDENAARDIRRFLLFNKKTAGRLITNHVLTFSKEEKVLEVICAIRQTDKKFDTLSYLYVLAENGDLIGVLSIQELLVAEDSEALSEIMLTNMVTITPEADRAEVVLKLKDYNLSALPVVDGQSFLGIITFDDVMDMMEEEQSEDVQRMGGASPLDKPYLKTSVWLIYRKRIFWLLLLFVAEAYTGTVLAHYEETLTQVIALTFFIPLLIGTGGNTGTQVTTTLIRAIALGEVRLRDALKVLKKEVTVGFLLGISLALFALGRSVILGVGINIAAVVAIAAFCIVIWSSIIAALLPLILKKLSLDPAVVSGPFITTFVDGTGLIIYFTVAKLLLDIA</sequence>
<keyword evidence="8" id="KW-0129">CBS domain</keyword>
<dbReference type="PANTHER" id="PTHR41394:SF8">
    <property type="entry name" value="MAGNESIUM TRANSPORTER MGTE"/>
    <property type="match status" value="1"/>
</dbReference>
<dbReference type="RefSeq" id="WP_185338756.1">
    <property type="nucleotide sequence ID" value="NZ_JAARPY010000017.1"/>
</dbReference>
<dbReference type="PANTHER" id="PTHR41394">
    <property type="entry name" value="MAGNESIUM TRANSPORTER MGTE"/>
    <property type="match status" value="1"/>
</dbReference>
<keyword evidence="6 9" id="KW-1133">Transmembrane helix</keyword>
<dbReference type="InterPro" id="IPR046342">
    <property type="entry name" value="CBS_dom_sf"/>
</dbReference>
<evidence type="ECO:0000256" key="8">
    <source>
        <dbReference type="PROSITE-ProRule" id="PRU00703"/>
    </source>
</evidence>
<dbReference type="InterPro" id="IPR006669">
    <property type="entry name" value="MgtE_transporter"/>
</dbReference>
<keyword evidence="9" id="KW-1003">Cell membrane</keyword>
<dbReference type="Proteomes" id="UP000571128">
    <property type="component" value="Unassembled WGS sequence"/>
</dbReference>